<keyword evidence="3" id="KW-1185">Reference proteome</keyword>
<name>A0A9N9H177_9GLOM</name>
<protein>
    <submittedName>
        <fullName evidence="2">8261_t:CDS:1</fullName>
    </submittedName>
</protein>
<organism evidence="2 3">
    <name type="scientific">Ambispora leptoticha</name>
    <dbReference type="NCBI Taxonomy" id="144679"/>
    <lineage>
        <taxon>Eukaryota</taxon>
        <taxon>Fungi</taxon>
        <taxon>Fungi incertae sedis</taxon>
        <taxon>Mucoromycota</taxon>
        <taxon>Glomeromycotina</taxon>
        <taxon>Glomeromycetes</taxon>
        <taxon>Archaeosporales</taxon>
        <taxon>Ambisporaceae</taxon>
        <taxon>Ambispora</taxon>
    </lineage>
</organism>
<feature type="domain" description="F-box" evidence="1">
    <location>
        <begin position="11"/>
        <end position="46"/>
    </location>
</feature>
<evidence type="ECO:0000259" key="1">
    <source>
        <dbReference type="Pfam" id="PF12937"/>
    </source>
</evidence>
<dbReference type="SUPFAM" id="SSF52047">
    <property type="entry name" value="RNI-like"/>
    <property type="match status" value="1"/>
</dbReference>
<dbReference type="InterPro" id="IPR001810">
    <property type="entry name" value="F-box_dom"/>
</dbReference>
<comment type="caution">
    <text evidence="2">The sequence shown here is derived from an EMBL/GenBank/DDBJ whole genome shotgun (WGS) entry which is preliminary data.</text>
</comment>
<dbReference type="AlphaFoldDB" id="A0A9N9H177"/>
<dbReference type="Pfam" id="PF12937">
    <property type="entry name" value="F-box-like"/>
    <property type="match status" value="1"/>
</dbReference>
<dbReference type="OrthoDB" id="2360970at2759"/>
<dbReference type="InterPro" id="IPR032675">
    <property type="entry name" value="LRR_dom_sf"/>
</dbReference>
<proteinExistence type="predicted"/>
<reference evidence="2" key="1">
    <citation type="submission" date="2021-06" db="EMBL/GenBank/DDBJ databases">
        <authorList>
            <person name="Kallberg Y."/>
            <person name="Tangrot J."/>
            <person name="Rosling A."/>
        </authorList>
    </citation>
    <scope>NUCLEOTIDE SEQUENCE</scope>
    <source>
        <strain evidence="2">FL130A</strain>
    </source>
</reference>
<sequence length="377" mass="42862">MILSLAFENFQQIFEEISREKTLLSCLLVCRSWCQIVAPILWRRPLERSPSFKIIPVYLSCLSKAQINYLLDNGVDVGYTPIPVFNYLSFARHIDNANLEISALQWCAPHDTAIDRLRLVKNQFIDSTQEQRQHALLIVQELFKGFLGQCGTLRSINIEVGVDVGSRWRSQISFSLPDVKGNDSVLLKLNKLVLGGTFDKTNFLKRLIGQCREIKYLSIDGLQSEVSSEETVALSQLMSSQNCLCHLKLMRYYGDLSLVFASLTHHVNNLQNLELLGVNFGILSDASVSALAACENLRSLILKGSFHLGDEITEPLSRAFYKLHFLSIDEYYNQVPVDFIAGFLETANRNLRYLKIHSPMNDNIPFPKERILDTIIR</sequence>
<dbReference type="Gene3D" id="3.80.10.10">
    <property type="entry name" value="Ribonuclease Inhibitor"/>
    <property type="match status" value="1"/>
</dbReference>
<evidence type="ECO:0000313" key="3">
    <source>
        <dbReference type="Proteomes" id="UP000789508"/>
    </source>
</evidence>
<feature type="non-terminal residue" evidence="2">
    <location>
        <position position="377"/>
    </location>
</feature>
<accession>A0A9N9H177</accession>
<dbReference type="Proteomes" id="UP000789508">
    <property type="component" value="Unassembled WGS sequence"/>
</dbReference>
<gene>
    <name evidence="2" type="ORF">ALEPTO_LOCUS9665</name>
</gene>
<dbReference type="EMBL" id="CAJVPS010008022">
    <property type="protein sequence ID" value="CAG8639848.1"/>
    <property type="molecule type" value="Genomic_DNA"/>
</dbReference>
<evidence type="ECO:0000313" key="2">
    <source>
        <dbReference type="EMBL" id="CAG8639848.1"/>
    </source>
</evidence>